<organism evidence="1 2">
    <name type="scientific">Candidatus Defluviibacterium haderslevense</name>
    <dbReference type="NCBI Taxonomy" id="2981993"/>
    <lineage>
        <taxon>Bacteria</taxon>
        <taxon>Pseudomonadati</taxon>
        <taxon>Bacteroidota</taxon>
        <taxon>Saprospiria</taxon>
        <taxon>Saprospirales</taxon>
        <taxon>Saprospiraceae</taxon>
        <taxon>Candidatus Defluviibacterium</taxon>
    </lineage>
</organism>
<dbReference type="EMBL" id="JADKFW010000005">
    <property type="protein sequence ID" value="MBK9717839.1"/>
    <property type="molecule type" value="Genomic_DNA"/>
</dbReference>
<accession>A0A9D7S9H0</accession>
<comment type="caution">
    <text evidence="1">The sequence shown here is derived from an EMBL/GenBank/DDBJ whole genome shotgun (WGS) entry which is preliminary data.</text>
</comment>
<dbReference type="Proteomes" id="UP000808349">
    <property type="component" value="Unassembled WGS sequence"/>
</dbReference>
<protein>
    <submittedName>
        <fullName evidence="1">Uncharacterized protein</fullName>
    </submittedName>
</protein>
<reference evidence="1 2" key="1">
    <citation type="submission" date="2020-10" db="EMBL/GenBank/DDBJ databases">
        <title>Connecting structure to function with the recovery of over 1000 high-quality activated sludge metagenome-assembled genomes encoding full-length rRNA genes using long-read sequencing.</title>
        <authorList>
            <person name="Singleton C.M."/>
            <person name="Petriglieri F."/>
            <person name="Kristensen J.M."/>
            <person name="Kirkegaard R.H."/>
            <person name="Michaelsen T.Y."/>
            <person name="Andersen M.H."/>
            <person name="Karst S.M."/>
            <person name="Dueholm M.S."/>
            <person name="Nielsen P.H."/>
            <person name="Albertsen M."/>
        </authorList>
    </citation>
    <scope>NUCLEOTIDE SEQUENCE [LARGE SCALE GENOMIC DNA]</scope>
    <source>
        <strain evidence="1">Ribe_18-Q3-R11-54_BAT3C.373</strain>
    </source>
</reference>
<dbReference type="AlphaFoldDB" id="A0A9D7S9H0"/>
<name>A0A9D7S9H0_9BACT</name>
<sequence>MQANEVLLAENKIDLKAYQSSEDRLTLTQELSTLYKQKPNRNYLFLLTGNGFITI</sequence>
<proteinExistence type="predicted"/>
<evidence type="ECO:0000313" key="2">
    <source>
        <dbReference type="Proteomes" id="UP000808349"/>
    </source>
</evidence>
<gene>
    <name evidence="1" type="ORF">IPO85_10050</name>
</gene>
<evidence type="ECO:0000313" key="1">
    <source>
        <dbReference type="EMBL" id="MBK9717839.1"/>
    </source>
</evidence>